<evidence type="ECO:0000313" key="5">
    <source>
        <dbReference type="Proteomes" id="UP000282597"/>
    </source>
</evidence>
<sequence>MPPAYSHETPHSTPPINNPPRSIRATLQQLVSNVKQKKLDHKLRQKAKNPYTSPQKIADLVYVGAGVNTESKNGNTALHHASFSGNPRVIRYLLGQGANVTARNNWNWTPLHAAAAAGRANAINMLLEAGANPTARTNSKNTPEMLAISSGHVLAANVLRGDLPSYAPQDLLLSSPDTV</sequence>
<dbReference type="SMART" id="SM00248">
    <property type="entry name" value="ANK"/>
    <property type="match status" value="2"/>
</dbReference>
<name>A0A2Z6EWL3_9BURK</name>
<keyword evidence="1" id="KW-0677">Repeat</keyword>
<gene>
    <name evidence="4" type="ORF">MCB1EB_1703</name>
</gene>
<dbReference type="KEGG" id="mcys:MCB1EB_1703"/>
<dbReference type="InterPro" id="IPR002110">
    <property type="entry name" value="Ankyrin_rpt"/>
</dbReference>
<proteinExistence type="predicted"/>
<dbReference type="InterPro" id="IPR050776">
    <property type="entry name" value="Ank_Repeat/CDKN_Inhibitor"/>
</dbReference>
<dbReference type="Pfam" id="PF12796">
    <property type="entry name" value="Ank_2"/>
    <property type="match status" value="1"/>
</dbReference>
<keyword evidence="2" id="KW-0040">ANK repeat</keyword>
<evidence type="ECO:0000256" key="3">
    <source>
        <dbReference type="SAM" id="MobiDB-lite"/>
    </source>
</evidence>
<accession>A0A2Z6EWL3</accession>
<dbReference type="PANTHER" id="PTHR24201">
    <property type="entry name" value="ANK_REP_REGION DOMAIN-CONTAINING PROTEIN"/>
    <property type="match status" value="1"/>
</dbReference>
<dbReference type="PANTHER" id="PTHR24201:SF16">
    <property type="entry name" value="ANKYRIN-1-LIKE-RELATED"/>
    <property type="match status" value="1"/>
</dbReference>
<evidence type="ECO:0000313" key="4">
    <source>
        <dbReference type="EMBL" id="BBE09864.1"/>
    </source>
</evidence>
<dbReference type="PROSITE" id="PS50088">
    <property type="entry name" value="ANK_REPEAT"/>
    <property type="match status" value="2"/>
</dbReference>
<dbReference type="PROSITE" id="PS50297">
    <property type="entry name" value="ANK_REP_REGION"/>
    <property type="match status" value="2"/>
</dbReference>
<reference evidence="4 5" key="1">
    <citation type="journal article" date="2018" name="Microbes Environ.">
        <title>Comparative Genomic Insights into Endofungal Lifestyles of Two Bacterial Endosymbionts, Mycoavidus cysteinexigens and Burkholderia rhizoxinica.</title>
        <authorList>
            <person name="Sharmin D."/>
            <person name="Guo Y."/>
            <person name="Nishizawa T."/>
            <person name="Ohshima S."/>
            <person name="Sato Y."/>
            <person name="Takashima Y."/>
            <person name="Narisawa K."/>
            <person name="Ohta H."/>
        </authorList>
    </citation>
    <scope>NUCLEOTIDE SEQUENCE [LARGE SCALE GENOMIC DNA]</scope>
    <source>
        <strain evidence="4 5">B1-EB</strain>
    </source>
</reference>
<dbReference type="Gene3D" id="1.25.40.20">
    <property type="entry name" value="Ankyrin repeat-containing domain"/>
    <property type="match status" value="2"/>
</dbReference>
<dbReference type="SUPFAM" id="SSF48403">
    <property type="entry name" value="Ankyrin repeat"/>
    <property type="match status" value="1"/>
</dbReference>
<dbReference type="InterPro" id="IPR036770">
    <property type="entry name" value="Ankyrin_rpt-contain_sf"/>
</dbReference>
<keyword evidence="5" id="KW-1185">Reference proteome</keyword>
<evidence type="ECO:0000256" key="1">
    <source>
        <dbReference type="ARBA" id="ARBA00022737"/>
    </source>
</evidence>
<protein>
    <submittedName>
        <fullName evidence="4">Ankyrin</fullName>
    </submittedName>
</protein>
<evidence type="ECO:0000256" key="2">
    <source>
        <dbReference type="ARBA" id="ARBA00023043"/>
    </source>
</evidence>
<dbReference type="EMBL" id="AP018150">
    <property type="protein sequence ID" value="BBE09864.1"/>
    <property type="molecule type" value="Genomic_DNA"/>
</dbReference>
<organism evidence="4 5">
    <name type="scientific">Mycoavidus cysteinexigens</name>
    <dbReference type="NCBI Taxonomy" id="1553431"/>
    <lineage>
        <taxon>Bacteria</taxon>
        <taxon>Pseudomonadati</taxon>
        <taxon>Pseudomonadota</taxon>
        <taxon>Betaproteobacteria</taxon>
        <taxon>Burkholderiales</taxon>
        <taxon>Burkholderiaceae</taxon>
        <taxon>Mycoavidus</taxon>
    </lineage>
</organism>
<dbReference type="PRINTS" id="PR01415">
    <property type="entry name" value="ANKYRIN"/>
</dbReference>
<dbReference type="RefSeq" id="WP_052394031.1">
    <property type="nucleotide sequence ID" value="NZ_AP018150.1"/>
</dbReference>
<dbReference type="Proteomes" id="UP000282597">
    <property type="component" value="Chromosome"/>
</dbReference>
<dbReference type="AlphaFoldDB" id="A0A2Z6EWL3"/>
<feature type="region of interest" description="Disordered" evidence="3">
    <location>
        <begin position="1"/>
        <end position="21"/>
    </location>
</feature>